<keyword evidence="2" id="KW-1185">Reference proteome</keyword>
<protein>
    <submittedName>
        <fullName evidence="1">Fur-regulated basic protein FbpA</fullName>
    </submittedName>
</protein>
<dbReference type="RefSeq" id="WP_378153679.1">
    <property type="nucleotide sequence ID" value="NZ_JBHSEC010000007.1"/>
</dbReference>
<comment type="caution">
    <text evidence="1">The sequence shown here is derived from an EMBL/GenBank/DDBJ whole genome shotgun (WGS) entry which is preliminary data.</text>
</comment>
<dbReference type="EMBL" id="JBHSEC010000007">
    <property type="protein sequence ID" value="MFC4410155.1"/>
    <property type="molecule type" value="Genomic_DNA"/>
</dbReference>
<reference evidence="2" key="1">
    <citation type="journal article" date="2019" name="Int. J. Syst. Evol. Microbiol.">
        <title>The Global Catalogue of Microorganisms (GCM) 10K type strain sequencing project: providing services to taxonomists for standard genome sequencing and annotation.</title>
        <authorList>
            <consortium name="The Broad Institute Genomics Platform"/>
            <consortium name="The Broad Institute Genome Sequencing Center for Infectious Disease"/>
            <person name="Wu L."/>
            <person name="Ma J."/>
        </authorList>
    </citation>
    <scope>NUCLEOTIDE SEQUENCE [LARGE SCALE GENOMIC DNA]</scope>
    <source>
        <strain evidence="2">CCUG 59778</strain>
    </source>
</reference>
<organism evidence="1 2">
    <name type="scientific">Chungangia koreensis</name>
    <dbReference type="NCBI Taxonomy" id="752657"/>
    <lineage>
        <taxon>Bacteria</taxon>
        <taxon>Bacillati</taxon>
        <taxon>Bacillota</taxon>
        <taxon>Bacilli</taxon>
        <taxon>Lactobacillales</taxon>
        <taxon>Chungangia</taxon>
    </lineage>
</organism>
<dbReference type="InterPro" id="IPR025072">
    <property type="entry name" value="Fur_reg_FbpA"/>
</dbReference>
<accession>A0ABV8X5B2</accession>
<dbReference type="Pfam" id="PF13076">
    <property type="entry name" value="Fur_reg_FbpA"/>
    <property type="match status" value="1"/>
</dbReference>
<proteinExistence type="predicted"/>
<evidence type="ECO:0000313" key="1">
    <source>
        <dbReference type="EMBL" id="MFC4410155.1"/>
    </source>
</evidence>
<evidence type="ECO:0000313" key="2">
    <source>
        <dbReference type="Proteomes" id="UP001595817"/>
    </source>
</evidence>
<dbReference type="Proteomes" id="UP001595817">
    <property type="component" value="Unassembled WGS sequence"/>
</dbReference>
<sequence length="47" mass="5666">MKAQEDSKVKEKIIKHLLENGIFKVNGKQLYELTSYELMKEYTVKYR</sequence>
<name>A0ABV8X5B2_9LACT</name>
<gene>
    <name evidence="1" type="ORF">ACFOZY_06840</name>
</gene>